<dbReference type="Gene3D" id="3.50.50.60">
    <property type="entry name" value="FAD/NAD(P)-binding domain"/>
    <property type="match status" value="1"/>
</dbReference>
<dbReference type="PRINTS" id="PR00411">
    <property type="entry name" value="PNDRDTASEI"/>
</dbReference>
<protein>
    <submittedName>
        <fullName evidence="3">Pyridine nucleotide-disulphide oxidoreductase</fullName>
    </submittedName>
</protein>
<reference evidence="4" key="1">
    <citation type="submission" date="2017-06" db="EMBL/GenBank/DDBJ databases">
        <authorList>
            <person name="Varghese N."/>
            <person name="Submissions S."/>
        </authorList>
    </citation>
    <scope>NUCLEOTIDE SEQUENCE [LARGE SCALE GENOMIC DNA]</scope>
    <source>
        <strain evidence="4">NKM1</strain>
    </source>
</reference>
<dbReference type="AlphaFoldDB" id="A0A239JFG7"/>
<dbReference type="RefSeq" id="WP_144266348.1">
    <property type="nucleotide sequence ID" value="NZ_FZOQ01000021.1"/>
</dbReference>
<dbReference type="EMBL" id="FZOQ01000021">
    <property type="protein sequence ID" value="SNT04557.1"/>
    <property type="molecule type" value="Genomic_DNA"/>
</dbReference>
<sequence>MKYDVFVIGAGMAGAAVAKKCAKAGLKTAISDFRLYGGTCALRGATPRKYSLTV</sequence>
<name>A0A239JFG7_9BACT</name>
<proteinExistence type="inferred from homology"/>
<evidence type="ECO:0000256" key="1">
    <source>
        <dbReference type="ARBA" id="ARBA00007532"/>
    </source>
</evidence>
<dbReference type="InterPro" id="IPR023753">
    <property type="entry name" value="FAD/NAD-binding_dom"/>
</dbReference>
<dbReference type="Proteomes" id="UP000198432">
    <property type="component" value="Unassembled WGS sequence"/>
</dbReference>
<evidence type="ECO:0000313" key="4">
    <source>
        <dbReference type="Proteomes" id="UP000198432"/>
    </source>
</evidence>
<gene>
    <name evidence="3" type="ORF">SAMN06296052_12189</name>
</gene>
<dbReference type="Pfam" id="PF07992">
    <property type="entry name" value="Pyr_redox_2"/>
    <property type="match status" value="1"/>
</dbReference>
<comment type="similarity">
    <text evidence="1">Belongs to the class-I pyridine nucleotide-disulfide oxidoreductase family.</text>
</comment>
<dbReference type="InterPro" id="IPR050151">
    <property type="entry name" value="Class-I_Pyr_Nuc-Dis_Oxidored"/>
</dbReference>
<organism evidence="3 4">
    <name type="scientific">Pontibacter ummariensis</name>
    <dbReference type="NCBI Taxonomy" id="1610492"/>
    <lineage>
        <taxon>Bacteria</taxon>
        <taxon>Pseudomonadati</taxon>
        <taxon>Bacteroidota</taxon>
        <taxon>Cytophagia</taxon>
        <taxon>Cytophagales</taxon>
        <taxon>Hymenobacteraceae</taxon>
        <taxon>Pontibacter</taxon>
    </lineage>
</organism>
<dbReference type="SUPFAM" id="SSF51905">
    <property type="entry name" value="FAD/NAD(P)-binding domain"/>
    <property type="match status" value="1"/>
</dbReference>
<dbReference type="GO" id="GO:0006103">
    <property type="term" value="P:2-oxoglutarate metabolic process"/>
    <property type="evidence" value="ECO:0007669"/>
    <property type="project" value="TreeGrafter"/>
</dbReference>
<dbReference type="GO" id="GO:0050660">
    <property type="term" value="F:flavin adenine dinucleotide binding"/>
    <property type="evidence" value="ECO:0007669"/>
    <property type="project" value="TreeGrafter"/>
</dbReference>
<evidence type="ECO:0000313" key="3">
    <source>
        <dbReference type="EMBL" id="SNT04557.1"/>
    </source>
</evidence>
<dbReference type="PANTHER" id="PTHR22912:SF151">
    <property type="entry name" value="DIHYDROLIPOYL DEHYDROGENASE, MITOCHONDRIAL"/>
    <property type="match status" value="1"/>
</dbReference>
<evidence type="ECO:0000259" key="2">
    <source>
        <dbReference type="Pfam" id="PF07992"/>
    </source>
</evidence>
<feature type="domain" description="FAD/NAD(P)-binding" evidence="2">
    <location>
        <begin position="3"/>
        <end position="50"/>
    </location>
</feature>
<accession>A0A239JFG7</accession>
<dbReference type="InterPro" id="IPR036188">
    <property type="entry name" value="FAD/NAD-bd_sf"/>
</dbReference>
<keyword evidence="4" id="KW-1185">Reference proteome</keyword>
<dbReference type="PANTHER" id="PTHR22912">
    <property type="entry name" value="DISULFIDE OXIDOREDUCTASE"/>
    <property type="match status" value="1"/>
</dbReference>
<dbReference type="GO" id="GO:0004148">
    <property type="term" value="F:dihydrolipoyl dehydrogenase (NADH) activity"/>
    <property type="evidence" value="ECO:0007669"/>
    <property type="project" value="TreeGrafter"/>
</dbReference>